<accession>A0A267MGF7</accession>
<evidence type="ECO:0000259" key="1">
    <source>
        <dbReference type="Pfam" id="PF00188"/>
    </source>
</evidence>
<feature type="domain" description="SCP" evidence="1">
    <location>
        <begin position="118"/>
        <end position="231"/>
    </location>
</feature>
<dbReference type="CDD" id="cd05379">
    <property type="entry name" value="CAP_bacterial"/>
    <property type="match status" value="1"/>
</dbReference>
<dbReference type="EMBL" id="NIBG01000013">
    <property type="protein sequence ID" value="PAB58659.1"/>
    <property type="molecule type" value="Genomic_DNA"/>
</dbReference>
<dbReference type="Gene3D" id="3.40.33.10">
    <property type="entry name" value="CAP"/>
    <property type="match status" value="1"/>
</dbReference>
<comment type="caution">
    <text evidence="2">The sequence shown here is derived from an EMBL/GenBank/DDBJ whole genome shotgun (WGS) entry which is preliminary data.</text>
</comment>
<proteinExistence type="predicted"/>
<reference evidence="2 3" key="1">
    <citation type="submission" date="2017-06" db="EMBL/GenBank/DDBJ databases">
        <title>Draft genome sequence of anaerobic fermentative bacterium Anaeromicrobium sediminis DY2726D isolated from West Pacific Ocean sediments.</title>
        <authorList>
            <person name="Zeng X."/>
        </authorList>
    </citation>
    <scope>NUCLEOTIDE SEQUENCE [LARGE SCALE GENOMIC DNA]</scope>
    <source>
        <strain evidence="2 3">DY2726D</strain>
    </source>
</reference>
<dbReference type="SUPFAM" id="SSF55797">
    <property type="entry name" value="PR-1-like"/>
    <property type="match status" value="1"/>
</dbReference>
<protein>
    <recommendedName>
        <fullName evidence="1">SCP domain-containing protein</fullName>
    </recommendedName>
</protein>
<keyword evidence="3" id="KW-1185">Reference proteome</keyword>
<dbReference type="Proteomes" id="UP000216024">
    <property type="component" value="Unassembled WGS sequence"/>
</dbReference>
<sequence length="236" mass="27081">MRKFFLILISLSLLISCNTKEKAQLKPMTSSIFNKGKIEKVKIVKESDLKKNLSLSFLNTPSKDNIYNVVGETKDYYLVELDKYNLGIIDKSSAEAHIENTVLDQESYKATPNEDEMLRYINGERIKRGLTPLKVDKNSIKVARLKSQDMIDNNYFSHYSPTYGSPFNMLNKFNIKYITAGENIGYNTSVKKTHEALMESKEHKESILNKYYTHVGIGIKEMPKGGKMITEIFIQK</sequence>
<dbReference type="InterPro" id="IPR014044">
    <property type="entry name" value="CAP_dom"/>
</dbReference>
<evidence type="ECO:0000313" key="3">
    <source>
        <dbReference type="Proteomes" id="UP000216024"/>
    </source>
</evidence>
<dbReference type="Pfam" id="PF00188">
    <property type="entry name" value="CAP"/>
    <property type="match status" value="1"/>
</dbReference>
<evidence type="ECO:0000313" key="2">
    <source>
        <dbReference type="EMBL" id="PAB58659.1"/>
    </source>
</evidence>
<dbReference type="PANTHER" id="PTHR31157:SF1">
    <property type="entry name" value="SCP DOMAIN-CONTAINING PROTEIN"/>
    <property type="match status" value="1"/>
</dbReference>
<dbReference type="RefSeq" id="WP_095134424.1">
    <property type="nucleotide sequence ID" value="NZ_NIBG01000013.1"/>
</dbReference>
<dbReference type="OrthoDB" id="9783944at2"/>
<gene>
    <name evidence="2" type="ORF">CCE28_14355</name>
</gene>
<organism evidence="2 3">
    <name type="scientific">Anaeromicrobium sediminis</name>
    <dbReference type="NCBI Taxonomy" id="1478221"/>
    <lineage>
        <taxon>Bacteria</taxon>
        <taxon>Bacillati</taxon>
        <taxon>Bacillota</taxon>
        <taxon>Clostridia</taxon>
        <taxon>Peptostreptococcales</taxon>
        <taxon>Thermotaleaceae</taxon>
        <taxon>Anaeromicrobium</taxon>
    </lineage>
</organism>
<dbReference type="AlphaFoldDB" id="A0A267MGF7"/>
<dbReference type="PROSITE" id="PS51257">
    <property type="entry name" value="PROKAR_LIPOPROTEIN"/>
    <property type="match status" value="1"/>
</dbReference>
<dbReference type="InterPro" id="IPR035940">
    <property type="entry name" value="CAP_sf"/>
</dbReference>
<dbReference type="PANTHER" id="PTHR31157">
    <property type="entry name" value="SCP DOMAIN-CONTAINING PROTEIN"/>
    <property type="match status" value="1"/>
</dbReference>
<name>A0A267MGF7_9FIRM</name>